<feature type="compositionally biased region" description="Basic and acidic residues" evidence="2">
    <location>
        <begin position="110"/>
        <end position="119"/>
    </location>
</feature>
<dbReference type="VEuPathDB" id="FungiDB:NEUTE1DRAFT_147493"/>
<feature type="region of interest" description="Disordered" evidence="2">
    <location>
        <begin position="87"/>
        <end position="122"/>
    </location>
</feature>
<keyword evidence="1" id="KW-0175">Coiled coil</keyword>
<name>F8MNN1_NEUT8</name>
<dbReference type="EMBL" id="GL891305">
    <property type="protein sequence ID" value="EGO56999.1"/>
    <property type="molecule type" value="Genomic_DNA"/>
</dbReference>
<sequence length="168" mass="18889">MSKETLEQRWTSLTQDEKFFNNVDWKPVALIPSAGYERKICFLGCESLAFQNPSGKAIWATKGDGEMIVPANVAVYLIRGKWNPPPPDLRSLDMTDNKEIQGETQLAPGDGRDFDHEQGNEPPGRLIALLQEELERLSSKNELIEDIEETDEALSNLSLDNRKSGCRL</sequence>
<feature type="coiled-coil region" evidence="1">
    <location>
        <begin position="127"/>
        <end position="160"/>
    </location>
</feature>
<organism evidence="3 4">
    <name type="scientific">Neurospora tetrasperma (strain FGSC 2508 / ATCC MYA-4615 / P0657)</name>
    <dbReference type="NCBI Taxonomy" id="510951"/>
    <lineage>
        <taxon>Eukaryota</taxon>
        <taxon>Fungi</taxon>
        <taxon>Dikarya</taxon>
        <taxon>Ascomycota</taxon>
        <taxon>Pezizomycotina</taxon>
        <taxon>Sordariomycetes</taxon>
        <taxon>Sordariomycetidae</taxon>
        <taxon>Sordariales</taxon>
        <taxon>Sordariaceae</taxon>
        <taxon>Neurospora</taxon>
    </lineage>
</organism>
<dbReference type="RefSeq" id="XP_009852535.1">
    <property type="nucleotide sequence ID" value="XM_009854233.1"/>
</dbReference>
<dbReference type="OrthoDB" id="3783360at2759"/>
<evidence type="ECO:0000313" key="3">
    <source>
        <dbReference type="EMBL" id="EGO56999.1"/>
    </source>
</evidence>
<reference evidence="4" key="1">
    <citation type="journal article" date="2011" name="Genetics">
        <title>Massive changes in genome architecture accompany the transition to self-fertility in the filamentous fungus Neurospora tetrasperma.</title>
        <authorList>
            <person name="Ellison C.E."/>
            <person name="Stajich J.E."/>
            <person name="Jacobson D.J."/>
            <person name="Natvig D.O."/>
            <person name="Lapidus A."/>
            <person name="Foster B."/>
            <person name="Aerts A."/>
            <person name="Riley R."/>
            <person name="Lindquist E.A."/>
            <person name="Grigoriev I.V."/>
            <person name="Taylor J.W."/>
        </authorList>
    </citation>
    <scope>NUCLEOTIDE SEQUENCE [LARGE SCALE GENOMIC DNA]</scope>
    <source>
        <strain evidence="4">FGSC 2508 / P0657</strain>
    </source>
</reference>
<dbReference type="AlphaFoldDB" id="F8MNN1"/>
<dbReference type="GeneID" id="20826830"/>
<dbReference type="Proteomes" id="UP000008065">
    <property type="component" value="Unassembled WGS sequence"/>
</dbReference>
<dbReference type="HOGENOM" id="CLU_1586953_0_0_1"/>
<feature type="compositionally biased region" description="Basic and acidic residues" evidence="2">
    <location>
        <begin position="90"/>
        <end position="101"/>
    </location>
</feature>
<evidence type="ECO:0000256" key="1">
    <source>
        <dbReference type="SAM" id="Coils"/>
    </source>
</evidence>
<evidence type="ECO:0000313" key="4">
    <source>
        <dbReference type="Proteomes" id="UP000008065"/>
    </source>
</evidence>
<protein>
    <submittedName>
        <fullName evidence="3">Uncharacterized protein</fullName>
    </submittedName>
</protein>
<accession>F8MNN1</accession>
<keyword evidence="4" id="KW-1185">Reference proteome</keyword>
<gene>
    <name evidence="3" type="ORF">NEUTE1DRAFT_147493</name>
</gene>
<proteinExistence type="predicted"/>
<dbReference type="KEGG" id="nte:NEUTE1DRAFT147493"/>
<evidence type="ECO:0000256" key="2">
    <source>
        <dbReference type="SAM" id="MobiDB-lite"/>
    </source>
</evidence>